<dbReference type="Gene3D" id="3.40.50.150">
    <property type="entry name" value="Vaccinia Virus protein VP39"/>
    <property type="match status" value="1"/>
</dbReference>
<dbReference type="AlphaFoldDB" id="A0A6C0HHH6"/>
<name>A0A6C0HHH6_9ZZZZ</name>
<accession>A0A6C0HHH6</accession>
<proteinExistence type="predicted"/>
<dbReference type="SUPFAM" id="SSF53335">
    <property type="entry name" value="S-adenosyl-L-methionine-dependent methyltransferases"/>
    <property type="match status" value="1"/>
</dbReference>
<sequence>MSQYNFNPTIPTPLCEIMGRNKSDKGSSDLLNSWHNYTTVYYSIFKNMQQSPIRLFELGLGTNNVNIPSNMGTNGRPGASLYGWSEFFSNAQIFGADIDKNILFNTDRIHTFFCDQTNPYIIKNMWETPELQENFDIIIEDGLHTFAANVCFFENSIHKLNSNGYYIIEDIDNKEMPLFNNKILYWKKKYPNLIFNCLNIPSKRNIYDNNLIVIYKQ</sequence>
<protein>
    <recommendedName>
        <fullName evidence="2">Methyltransferase domain-containing protein</fullName>
    </recommendedName>
</protein>
<evidence type="ECO:0000313" key="1">
    <source>
        <dbReference type="EMBL" id="QHT80088.1"/>
    </source>
</evidence>
<dbReference type="InterPro" id="IPR029063">
    <property type="entry name" value="SAM-dependent_MTases_sf"/>
</dbReference>
<organism evidence="1">
    <name type="scientific">viral metagenome</name>
    <dbReference type="NCBI Taxonomy" id="1070528"/>
    <lineage>
        <taxon>unclassified sequences</taxon>
        <taxon>metagenomes</taxon>
        <taxon>organismal metagenomes</taxon>
    </lineage>
</organism>
<evidence type="ECO:0008006" key="2">
    <source>
        <dbReference type="Google" id="ProtNLM"/>
    </source>
</evidence>
<reference evidence="1" key="1">
    <citation type="journal article" date="2020" name="Nature">
        <title>Giant virus diversity and host interactions through global metagenomics.</title>
        <authorList>
            <person name="Schulz F."/>
            <person name="Roux S."/>
            <person name="Paez-Espino D."/>
            <person name="Jungbluth S."/>
            <person name="Walsh D.A."/>
            <person name="Denef V.J."/>
            <person name="McMahon K.D."/>
            <person name="Konstantinidis K.T."/>
            <person name="Eloe-Fadrosh E.A."/>
            <person name="Kyrpides N.C."/>
            <person name="Woyke T."/>
        </authorList>
    </citation>
    <scope>NUCLEOTIDE SEQUENCE</scope>
    <source>
        <strain evidence="1">GVMAG-M-3300023184-105</strain>
    </source>
</reference>
<dbReference type="EMBL" id="MN739960">
    <property type="protein sequence ID" value="QHT80088.1"/>
    <property type="molecule type" value="Genomic_DNA"/>
</dbReference>